<dbReference type="Proteomes" id="UP000553442">
    <property type="component" value="Unassembled WGS sequence"/>
</dbReference>
<keyword evidence="2" id="KW-0732">Signal</keyword>
<accession>A0A7W5K3B5</accession>
<sequence length="229" mass="24983">MVKRPWKPALLALLMALGVAGCGNGDEPADAEPQEPPAASDVEAPPPADEPLPGEEPAFESEAPEEEAAEVAPADAEPADVEADAETTLGESPAETLDEGAALPGETTADDIDAIIEETERRFEEASRRIDEQFEVAEEEAVVPEPMEGDTDAFDEGLEFESSIQEEGTAGPSRSEVDEIIAEQERRFEEAQRRLEEQFDEVEQETPPLEPMEFDESELELEPMEFDEP</sequence>
<proteinExistence type="predicted"/>
<dbReference type="RefSeq" id="WP_183331566.1">
    <property type="nucleotide sequence ID" value="NZ_JACHZF010000013.1"/>
</dbReference>
<gene>
    <name evidence="3" type="ORF">BDK63_002065</name>
</gene>
<reference evidence="3 4" key="1">
    <citation type="submission" date="2020-08" db="EMBL/GenBank/DDBJ databases">
        <title>Genomic Encyclopedia of Archaeal and Bacterial Type Strains, Phase II (KMG-II): from individual species to whole genera.</title>
        <authorList>
            <person name="Goeker M."/>
        </authorList>
    </citation>
    <scope>NUCLEOTIDE SEQUENCE [LARGE SCALE GENOMIC DNA]</scope>
    <source>
        <strain evidence="3 4">5AG</strain>
    </source>
</reference>
<evidence type="ECO:0000256" key="2">
    <source>
        <dbReference type="SAM" id="SignalP"/>
    </source>
</evidence>
<name>A0A7W5K3B5_9GAMM</name>
<comment type="caution">
    <text evidence="3">The sequence shown here is derived from an EMBL/GenBank/DDBJ whole genome shotgun (WGS) entry which is preliminary data.</text>
</comment>
<organism evidence="3 4">
    <name type="scientific">Halomonas campaniensis</name>
    <dbReference type="NCBI Taxonomy" id="213554"/>
    <lineage>
        <taxon>Bacteria</taxon>
        <taxon>Pseudomonadati</taxon>
        <taxon>Pseudomonadota</taxon>
        <taxon>Gammaproteobacteria</taxon>
        <taxon>Oceanospirillales</taxon>
        <taxon>Halomonadaceae</taxon>
        <taxon>Halomonas</taxon>
    </lineage>
</organism>
<dbReference type="AlphaFoldDB" id="A0A7W5K3B5"/>
<feature type="compositionally biased region" description="Acidic residues" evidence="1">
    <location>
        <begin position="57"/>
        <end position="69"/>
    </location>
</feature>
<dbReference type="EMBL" id="JACHZF010000013">
    <property type="protein sequence ID" value="MBB3331183.1"/>
    <property type="molecule type" value="Genomic_DNA"/>
</dbReference>
<keyword evidence="4" id="KW-1185">Reference proteome</keyword>
<evidence type="ECO:0008006" key="5">
    <source>
        <dbReference type="Google" id="ProtNLM"/>
    </source>
</evidence>
<feature type="compositionally biased region" description="Acidic residues" evidence="1">
    <location>
        <begin position="212"/>
        <end position="229"/>
    </location>
</feature>
<feature type="region of interest" description="Disordered" evidence="1">
    <location>
        <begin position="134"/>
        <end position="153"/>
    </location>
</feature>
<feature type="signal peptide" evidence="2">
    <location>
        <begin position="1"/>
        <end position="25"/>
    </location>
</feature>
<dbReference type="PROSITE" id="PS51257">
    <property type="entry name" value="PROKAR_LIPOPROTEIN"/>
    <property type="match status" value="1"/>
</dbReference>
<feature type="region of interest" description="Disordered" evidence="1">
    <location>
        <begin position="194"/>
        <end position="229"/>
    </location>
</feature>
<evidence type="ECO:0000313" key="3">
    <source>
        <dbReference type="EMBL" id="MBB3331183.1"/>
    </source>
</evidence>
<feature type="chain" id="PRO_5030525898" description="Lipoprotein" evidence="2">
    <location>
        <begin position="26"/>
        <end position="229"/>
    </location>
</feature>
<feature type="region of interest" description="Disordered" evidence="1">
    <location>
        <begin position="20"/>
        <end position="111"/>
    </location>
</feature>
<protein>
    <recommendedName>
        <fullName evidence="5">Lipoprotein</fullName>
    </recommendedName>
</protein>
<evidence type="ECO:0000313" key="4">
    <source>
        <dbReference type="Proteomes" id="UP000553442"/>
    </source>
</evidence>
<evidence type="ECO:0000256" key="1">
    <source>
        <dbReference type="SAM" id="MobiDB-lite"/>
    </source>
</evidence>